<dbReference type="Pfam" id="PF12651">
    <property type="entry name" value="RHH_3"/>
    <property type="match status" value="1"/>
</dbReference>
<evidence type="ECO:0000259" key="1">
    <source>
        <dbReference type="Pfam" id="PF12651"/>
    </source>
</evidence>
<dbReference type="InterPro" id="IPR038733">
    <property type="entry name" value="Predicted_DNA_bind_prot_RHH"/>
</dbReference>
<protein>
    <submittedName>
        <fullName evidence="3">Ribbon-helix-helix domain-containing protein</fullName>
    </submittedName>
</protein>
<dbReference type="Proteomes" id="UP001204562">
    <property type="component" value="Unassembled WGS sequence"/>
</dbReference>
<evidence type="ECO:0000313" key="5">
    <source>
        <dbReference type="Proteomes" id="UP001204562"/>
    </source>
</evidence>
<accession>A0AAW5JKL0</accession>
<comment type="caution">
    <text evidence="3">The sequence shown here is derived from an EMBL/GenBank/DDBJ whole genome shotgun (WGS) entry which is preliminary data.</text>
</comment>
<keyword evidence="4" id="KW-1185">Reference proteome</keyword>
<sequence>MDEFRINKTPEKITSINRTIRMKPELFDRLMELSEKTGVSFNKLANQCISYALEHLKEDEPPSAE</sequence>
<dbReference type="EMBL" id="JAKNJB010000002">
    <property type="protein sequence ID" value="MCG4525772.1"/>
    <property type="molecule type" value="Genomic_DNA"/>
</dbReference>
<organism evidence="3 5">
    <name type="scientific">Intestinimonas massiliensis</name>
    <name type="common">ex Afouda et al. 2020</name>
    <dbReference type="NCBI Taxonomy" id="1673721"/>
    <lineage>
        <taxon>Bacteria</taxon>
        <taxon>Bacillati</taxon>
        <taxon>Bacillota</taxon>
        <taxon>Clostridia</taxon>
        <taxon>Eubacteriales</taxon>
        <taxon>Intestinimonas</taxon>
    </lineage>
</organism>
<reference evidence="3" key="2">
    <citation type="submission" date="2022-06" db="EMBL/GenBank/DDBJ databases">
        <title>Isolation of gut microbiota from human fecal samples.</title>
        <authorList>
            <person name="Pamer E.G."/>
            <person name="Barat B."/>
            <person name="Waligurski E."/>
            <person name="Medina S."/>
            <person name="Paddock L."/>
            <person name="Mostad J."/>
        </authorList>
    </citation>
    <scope>NUCLEOTIDE SEQUENCE</scope>
    <source>
        <strain evidence="3">DFI.9.91</strain>
    </source>
</reference>
<dbReference type="Proteomes" id="UP001200313">
    <property type="component" value="Unassembled WGS sequence"/>
</dbReference>
<evidence type="ECO:0000313" key="4">
    <source>
        <dbReference type="Proteomes" id="UP001200313"/>
    </source>
</evidence>
<dbReference type="AlphaFoldDB" id="A0AAW5JKL0"/>
<reference evidence="2 4" key="1">
    <citation type="submission" date="2022-01" db="EMBL/GenBank/DDBJ databases">
        <title>Collection of gut derived symbiotic bacterial strains cultured from healthy donors.</title>
        <authorList>
            <person name="Lin H."/>
            <person name="Kohout C."/>
            <person name="Waligurski E."/>
            <person name="Pamer E.G."/>
        </authorList>
    </citation>
    <scope>NUCLEOTIDE SEQUENCE [LARGE SCALE GENOMIC DNA]</scope>
    <source>
        <strain evidence="2 4">DFI.3.7</strain>
    </source>
</reference>
<evidence type="ECO:0000313" key="2">
    <source>
        <dbReference type="EMBL" id="MCG4525772.1"/>
    </source>
</evidence>
<dbReference type="RefSeq" id="WP_238072849.1">
    <property type="nucleotide sequence ID" value="NZ_JAKNJB010000002.1"/>
</dbReference>
<proteinExistence type="predicted"/>
<gene>
    <name evidence="2" type="ORF">L0P79_01595</name>
    <name evidence="3" type="ORF">NE579_02110</name>
</gene>
<feature type="domain" description="Predicted DNA-binding protein ribbon-helix-helix" evidence="1">
    <location>
        <begin position="19"/>
        <end position="46"/>
    </location>
</feature>
<name>A0AAW5JKL0_9FIRM</name>
<dbReference type="EMBL" id="JANFYS010000002">
    <property type="protein sequence ID" value="MCQ4769260.1"/>
    <property type="molecule type" value="Genomic_DNA"/>
</dbReference>
<evidence type="ECO:0000313" key="3">
    <source>
        <dbReference type="EMBL" id="MCQ4769260.1"/>
    </source>
</evidence>